<evidence type="ECO:0000313" key="2">
    <source>
        <dbReference type="Proteomes" id="UP000663861"/>
    </source>
</evidence>
<evidence type="ECO:0000313" key="1">
    <source>
        <dbReference type="EMBL" id="CAE6446972.1"/>
    </source>
</evidence>
<protein>
    <recommendedName>
        <fullName evidence="3">BTB domain-containing protein</fullName>
    </recommendedName>
</protein>
<gene>
    <name evidence="1" type="ORF">RDB_LOCUS49318</name>
</gene>
<evidence type="ECO:0008006" key="3">
    <source>
        <dbReference type="Google" id="ProtNLM"/>
    </source>
</evidence>
<comment type="caution">
    <text evidence="1">The sequence shown here is derived from an EMBL/GenBank/DDBJ whole genome shotgun (WGS) entry which is preliminary data.</text>
</comment>
<dbReference type="AlphaFoldDB" id="A0A8H3B3Q9"/>
<accession>A0A8H3B3Q9</accession>
<dbReference type="Proteomes" id="UP000663861">
    <property type="component" value="Unassembled WGS sequence"/>
</dbReference>
<reference evidence="1" key="1">
    <citation type="submission" date="2021-01" db="EMBL/GenBank/DDBJ databases">
        <authorList>
            <person name="Kaushik A."/>
        </authorList>
    </citation>
    <scope>NUCLEOTIDE SEQUENCE</scope>
    <source>
        <strain evidence="1">AG4-RS23</strain>
    </source>
</reference>
<name>A0A8H3B3Q9_9AGAM</name>
<dbReference type="EMBL" id="CAJMWY010000784">
    <property type="protein sequence ID" value="CAE6446972.1"/>
    <property type="molecule type" value="Genomic_DNA"/>
</dbReference>
<organism evidence="1 2">
    <name type="scientific">Rhizoctonia solani</name>
    <dbReference type="NCBI Taxonomy" id="456999"/>
    <lineage>
        <taxon>Eukaryota</taxon>
        <taxon>Fungi</taxon>
        <taxon>Dikarya</taxon>
        <taxon>Basidiomycota</taxon>
        <taxon>Agaricomycotina</taxon>
        <taxon>Agaricomycetes</taxon>
        <taxon>Cantharellales</taxon>
        <taxon>Ceratobasidiaceae</taxon>
        <taxon>Rhizoctonia</taxon>
    </lineage>
</organism>
<sequence>MVDASLTNVKGTPRSQDIVEHPKFFFDNTLVVIQIENLQFNVHKYQLLKSETFRSRELETRCLDMYAHGHVWGKLG</sequence>
<proteinExistence type="predicted"/>